<dbReference type="Pfam" id="PF21088">
    <property type="entry name" value="MS_channel_1st"/>
    <property type="match status" value="1"/>
</dbReference>
<name>A0A2Z4GDD0_9BACT</name>
<gene>
    <name evidence="11" type="ORF">DJ013_14635</name>
</gene>
<dbReference type="InterPro" id="IPR049278">
    <property type="entry name" value="MS_channel_C"/>
</dbReference>
<feature type="domain" description="Mechanosensitive ion channel transmembrane helices 2/3" evidence="10">
    <location>
        <begin position="60"/>
        <end position="100"/>
    </location>
</feature>
<evidence type="ECO:0000256" key="4">
    <source>
        <dbReference type="ARBA" id="ARBA00022692"/>
    </source>
</evidence>
<dbReference type="InterPro" id="IPR006685">
    <property type="entry name" value="MscS_channel_2nd"/>
</dbReference>
<evidence type="ECO:0000256" key="2">
    <source>
        <dbReference type="ARBA" id="ARBA00008017"/>
    </source>
</evidence>
<keyword evidence="12" id="KW-1185">Reference proteome</keyword>
<evidence type="ECO:0000259" key="10">
    <source>
        <dbReference type="Pfam" id="PF21088"/>
    </source>
</evidence>
<keyword evidence="5 7" id="KW-1133">Transmembrane helix</keyword>
<feature type="transmembrane region" description="Helical" evidence="7">
    <location>
        <begin position="84"/>
        <end position="107"/>
    </location>
</feature>
<comment type="subcellular location">
    <subcellularLocation>
        <location evidence="1">Cell membrane</location>
        <topology evidence="1">Multi-pass membrane protein</topology>
    </subcellularLocation>
</comment>
<sequence length="267" mass="29533">MQKYTDQFLSMAVEYAPKILLALITLIVGFWIIKKITNILEKTLDNRNVDETVKPFLLSLVSIGLKVLLLFTVAGMFGVETASFIAIFGAMAFAIGMALQGSLGHFASGVMLLTFKPYVVGDLVELGGKVGVVEAIQIFNTILLTPDNKKVIIPNGVVTSDVILNISGQGEIRVDMTFGIGYAEDIDQARKVIQQVADSCPQVLTTKPVDIFVSELADSSVNFAVRPWAKSEHYWDVYFFMHEQLKKGFDNAKIEIPFPQRTVHLQK</sequence>
<dbReference type="KEGG" id="als:DJ013_14635"/>
<keyword evidence="6 7" id="KW-0472">Membrane</keyword>
<dbReference type="EMBL" id="CP029480">
    <property type="protein sequence ID" value="AWV99332.1"/>
    <property type="molecule type" value="Genomic_DNA"/>
</dbReference>
<feature type="domain" description="Mechanosensitive ion channel MscS C-terminal" evidence="9">
    <location>
        <begin position="174"/>
        <end position="256"/>
    </location>
</feature>
<dbReference type="PANTHER" id="PTHR30221">
    <property type="entry name" value="SMALL-CONDUCTANCE MECHANOSENSITIVE CHANNEL"/>
    <property type="match status" value="1"/>
</dbReference>
<evidence type="ECO:0000256" key="6">
    <source>
        <dbReference type="ARBA" id="ARBA00023136"/>
    </source>
</evidence>
<dbReference type="Gene3D" id="3.30.70.100">
    <property type="match status" value="1"/>
</dbReference>
<evidence type="ECO:0000256" key="1">
    <source>
        <dbReference type="ARBA" id="ARBA00004651"/>
    </source>
</evidence>
<feature type="transmembrane region" description="Helical" evidence="7">
    <location>
        <begin position="15"/>
        <end position="34"/>
    </location>
</feature>
<proteinExistence type="inferred from homology"/>
<dbReference type="Pfam" id="PF00924">
    <property type="entry name" value="MS_channel_2nd"/>
    <property type="match status" value="1"/>
</dbReference>
<dbReference type="SUPFAM" id="SSF50182">
    <property type="entry name" value="Sm-like ribonucleoproteins"/>
    <property type="match status" value="1"/>
</dbReference>
<comment type="similarity">
    <text evidence="2">Belongs to the MscS (TC 1.A.23) family.</text>
</comment>
<feature type="domain" description="Mechanosensitive ion channel MscS" evidence="8">
    <location>
        <begin position="103"/>
        <end position="167"/>
    </location>
</feature>
<dbReference type="InterPro" id="IPR011014">
    <property type="entry name" value="MscS_channel_TM-2"/>
</dbReference>
<dbReference type="Gene3D" id="2.30.30.60">
    <property type="match status" value="1"/>
</dbReference>
<dbReference type="InterPro" id="IPR008910">
    <property type="entry name" value="MSC_TM_helix"/>
</dbReference>
<feature type="transmembrane region" description="Helical" evidence="7">
    <location>
        <begin position="55"/>
        <end position="78"/>
    </location>
</feature>
<evidence type="ECO:0000313" key="11">
    <source>
        <dbReference type="EMBL" id="AWV99332.1"/>
    </source>
</evidence>
<dbReference type="SUPFAM" id="SSF82689">
    <property type="entry name" value="Mechanosensitive channel protein MscS (YggB), C-terminal domain"/>
    <property type="match status" value="1"/>
</dbReference>
<keyword evidence="3" id="KW-1003">Cell membrane</keyword>
<evidence type="ECO:0000259" key="8">
    <source>
        <dbReference type="Pfam" id="PF00924"/>
    </source>
</evidence>
<accession>A0A2Z4GDD0</accession>
<dbReference type="InterPro" id="IPR049142">
    <property type="entry name" value="MS_channel_1st"/>
</dbReference>
<dbReference type="InterPro" id="IPR010920">
    <property type="entry name" value="LSM_dom_sf"/>
</dbReference>
<dbReference type="InterPro" id="IPR023408">
    <property type="entry name" value="MscS_beta-dom_sf"/>
</dbReference>
<reference evidence="11 12" key="1">
    <citation type="submission" date="2018-05" db="EMBL/GenBank/DDBJ databases">
        <title>Complete genome sequence of Arcticibacterium luteifluviistationis SM1504T, a cytophagaceae bacterium isolated from Arctic surface seawater.</title>
        <authorList>
            <person name="Li Y."/>
            <person name="Qin Q.-L."/>
        </authorList>
    </citation>
    <scope>NUCLEOTIDE SEQUENCE [LARGE SCALE GENOMIC DNA]</scope>
    <source>
        <strain evidence="11 12">SM1504</strain>
    </source>
</reference>
<evidence type="ECO:0000256" key="5">
    <source>
        <dbReference type="ARBA" id="ARBA00022989"/>
    </source>
</evidence>
<dbReference type="Proteomes" id="UP000249873">
    <property type="component" value="Chromosome"/>
</dbReference>
<dbReference type="PANTHER" id="PTHR30221:SF1">
    <property type="entry name" value="SMALL-CONDUCTANCE MECHANOSENSITIVE CHANNEL"/>
    <property type="match status" value="1"/>
</dbReference>
<dbReference type="GO" id="GO:0008381">
    <property type="term" value="F:mechanosensitive monoatomic ion channel activity"/>
    <property type="evidence" value="ECO:0007669"/>
    <property type="project" value="InterPro"/>
</dbReference>
<dbReference type="SUPFAM" id="SSF82861">
    <property type="entry name" value="Mechanosensitive channel protein MscS (YggB), transmembrane region"/>
    <property type="match status" value="1"/>
</dbReference>
<evidence type="ECO:0000256" key="3">
    <source>
        <dbReference type="ARBA" id="ARBA00022475"/>
    </source>
</evidence>
<evidence type="ECO:0000313" key="12">
    <source>
        <dbReference type="Proteomes" id="UP000249873"/>
    </source>
</evidence>
<dbReference type="Gene3D" id="1.10.287.1260">
    <property type="match status" value="1"/>
</dbReference>
<organism evidence="11 12">
    <name type="scientific">Arcticibacterium luteifluviistationis</name>
    <dbReference type="NCBI Taxonomy" id="1784714"/>
    <lineage>
        <taxon>Bacteria</taxon>
        <taxon>Pseudomonadati</taxon>
        <taxon>Bacteroidota</taxon>
        <taxon>Cytophagia</taxon>
        <taxon>Cytophagales</taxon>
        <taxon>Leadbetterellaceae</taxon>
        <taxon>Arcticibacterium</taxon>
    </lineage>
</organism>
<dbReference type="RefSeq" id="WP_111372654.1">
    <property type="nucleotide sequence ID" value="NZ_CP029480.1"/>
</dbReference>
<dbReference type="InterPro" id="IPR045275">
    <property type="entry name" value="MscS_archaea/bacteria_type"/>
</dbReference>
<dbReference type="GO" id="GO:0005886">
    <property type="term" value="C:plasma membrane"/>
    <property type="evidence" value="ECO:0007669"/>
    <property type="project" value="UniProtKB-SubCell"/>
</dbReference>
<dbReference type="InterPro" id="IPR011066">
    <property type="entry name" value="MscS_channel_C_sf"/>
</dbReference>
<protein>
    <submittedName>
        <fullName evidence="11">Mechanosensitive ion channel protein</fullName>
    </submittedName>
</protein>
<dbReference type="OrthoDB" id="9809206at2"/>
<dbReference type="Pfam" id="PF05552">
    <property type="entry name" value="MS_channel_1st_1"/>
    <property type="match status" value="1"/>
</dbReference>
<dbReference type="Pfam" id="PF21082">
    <property type="entry name" value="MS_channel_3rd"/>
    <property type="match status" value="1"/>
</dbReference>
<evidence type="ECO:0000259" key="9">
    <source>
        <dbReference type="Pfam" id="PF21082"/>
    </source>
</evidence>
<evidence type="ECO:0000256" key="7">
    <source>
        <dbReference type="SAM" id="Phobius"/>
    </source>
</evidence>
<keyword evidence="4 7" id="KW-0812">Transmembrane</keyword>
<dbReference type="AlphaFoldDB" id="A0A2Z4GDD0"/>